<keyword evidence="2" id="KW-0472">Membrane</keyword>
<evidence type="ECO:0000256" key="1">
    <source>
        <dbReference type="SAM" id="MobiDB-lite"/>
    </source>
</evidence>
<dbReference type="Pfam" id="PF11141">
    <property type="entry name" value="DUF2914"/>
    <property type="match status" value="1"/>
</dbReference>
<accession>A0A7Y0DT73</accession>
<feature type="transmembrane region" description="Helical" evidence="2">
    <location>
        <begin position="31"/>
        <end position="50"/>
    </location>
</feature>
<feature type="region of interest" description="Disordered" evidence="1">
    <location>
        <begin position="68"/>
        <end position="89"/>
    </location>
</feature>
<keyword evidence="2" id="KW-1133">Transmembrane helix</keyword>
<sequence>MKQKIVITASMSREAAPIAPEITYQWHWQRIATVILFVTCALIIFTYSLLSSVNAEQNDQQQALDSSTVAVAQTSEEDTPLVSSTPIADNTEFERVSEPSMLTALSADGNSTSIEDDKSESLKMAMLTDSLEQQIIASNQSEHSQALAANAIDITNTNNNEPVESDDSAEQPDGFASSAHIANVALGAKIDTDKVSRAVLTRAVVDREPVNVFKADVRLNEFTATMAFFSELKNMQGQTVKHVWRYENKVLASIELGVTSPRYRTYSNKTILPEQVGNWRVDVIDEQGHLLAQKEFRILAE</sequence>
<evidence type="ECO:0000259" key="3">
    <source>
        <dbReference type="Pfam" id="PF11141"/>
    </source>
</evidence>
<dbReference type="Proteomes" id="UP000570493">
    <property type="component" value="Unassembled WGS sequence"/>
</dbReference>
<evidence type="ECO:0000256" key="2">
    <source>
        <dbReference type="SAM" id="Phobius"/>
    </source>
</evidence>
<reference evidence="4" key="1">
    <citation type="submission" date="2020-04" db="EMBL/GenBank/DDBJ databases">
        <title>Genome Sequencing for Pseudoaltermonas arctica.</title>
        <authorList>
            <person name="Elkins N.S."/>
        </authorList>
    </citation>
    <scope>NUCLEOTIDE SEQUENCE [LARGE SCALE GENOMIC DNA]</scope>
    <source>
        <strain evidence="4">NEC-BIFX-2020_0012</strain>
    </source>
</reference>
<dbReference type="InterPro" id="IPR022606">
    <property type="entry name" value="DUF2914"/>
</dbReference>
<name>A0A7Y0DT73_9GAMM</name>
<evidence type="ECO:0000313" key="5">
    <source>
        <dbReference type="Proteomes" id="UP000570493"/>
    </source>
</evidence>
<protein>
    <submittedName>
        <fullName evidence="4">DUF2914 domain-containing protein</fullName>
    </submittedName>
</protein>
<proteinExistence type="predicted"/>
<dbReference type="EMBL" id="JABBMT010000012">
    <property type="protein sequence ID" value="NMM41096.1"/>
    <property type="molecule type" value="Genomic_DNA"/>
</dbReference>
<evidence type="ECO:0000313" key="4">
    <source>
        <dbReference type="EMBL" id="NMM41096.1"/>
    </source>
</evidence>
<keyword evidence="5" id="KW-1185">Reference proteome</keyword>
<dbReference type="RefSeq" id="WP_169020134.1">
    <property type="nucleotide sequence ID" value="NZ_JABBMT010000012.1"/>
</dbReference>
<dbReference type="AlphaFoldDB" id="A0A7Y0DT73"/>
<comment type="caution">
    <text evidence="4">The sequence shown here is derived from an EMBL/GenBank/DDBJ whole genome shotgun (WGS) entry which is preliminary data.</text>
</comment>
<feature type="domain" description="DUF2914" evidence="3">
    <location>
        <begin position="238"/>
        <end position="298"/>
    </location>
</feature>
<gene>
    <name evidence="4" type="ORF">HHO47_09745</name>
</gene>
<organism evidence="4 5">
    <name type="scientific">Pseudoalteromonas arctica</name>
    <dbReference type="NCBI Taxonomy" id="394751"/>
    <lineage>
        <taxon>Bacteria</taxon>
        <taxon>Pseudomonadati</taxon>
        <taxon>Pseudomonadota</taxon>
        <taxon>Gammaproteobacteria</taxon>
        <taxon>Alteromonadales</taxon>
        <taxon>Pseudoalteromonadaceae</taxon>
        <taxon>Pseudoalteromonas</taxon>
    </lineage>
</organism>
<keyword evidence="2" id="KW-0812">Transmembrane</keyword>